<dbReference type="SUPFAM" id="SSF100895">
    <property type="entry name" value="Kazal-type serine protease inhibitors"/>
    <property type="match status" value="1"/>
</dbReference>
<protein>
    <recommendedName>
        <fullName evidence="1">PKD domain-containing protein</fullName>
    </recommendedName>
</protein>
<dbReference type="SUPFAM" id="SSF47090">
    <property type="entry name" value="PGBD-like"/>
    <property type="match status" value="1"/>
</dbReference>
<dbReference type="InterPro" id="IPR013783">
    <property type="entry name" value="Ig-like_fold"/>
</dbReference>
<dbReference type="InterPro" id="IPR000601">
    <property type="entry name" value="PKD_dom"/>
</dbReference>
<proteinExistence type="predicted"/>
<dbReference type="Proteomes" id="UP000178572">
    <property type="component" value="Unassembled WGS sequence"/>
</dbReference>
<reference evidence="2 3" key="1">
    <citation type="journal article" date="2016" name="Nat. Commun.">
        <title>Thousands of microbial genomes shed light on interconnected biogeochemical processes in an aquifer system.</title>
        <authorList>
            <person name="Anantharaman K."/>
            <person name="Brown C.T."/>
            <person name="Hug L.A."/>
            <person name="Sharon I."/>
            <person name="Castelle C.J."/>
            <person name="Probst A.J."/>
            <person name="Thomas B.C."/>
            <person name="Singh A."/>
            <person name="Wilkins M.J."/>
            <person name="Karaoz U."/>
            <person name="Brodie E.L."/>
            <person name="Williams K.H."/>
            <person name="Hubbard S.S."/>
            <person name="Banfield J.F."/>
        </authorList>
    </citation>
    <scope>NUCLEOTIDE SEQUENCE [LARGE SCALE GENOMIC DNA]</scope>
</reference>
<accession>A0A1F6E0I0</accession>
<dbReference type="AlphaFoldDB" id="A0A1F6E0I0"/>
<dbReference type="Gene3D" id="1.10.101.10">
    <property type="entry name" value="PGBD-like superfamily/PGBD"/>
    <property type="match status" value="1"/>
</dbReference>
<dbReference type="SUPFAM" id="SSF49299">
    <property type="entry name" value="PKD domain"/>
    <property type="match status" value="1"/>
</dbReference>
<sequence length="398" mass="42157">MKVGRNFAIALIIVGAGAVGAFFVPAASAQTATEIQAQIRQLLAQVASLQAQLAKLTTPSTTPPLPPDTVQHRICSVLYHNLSPGARGDDVLGLQEFLRSEGYLSANATGYFGPLTAQAVAKWQAAQGVSAVGSVGPMTRERIQRWCRGGGGPIVCTKEYAPVCGSKPIVCITTPCDPIEQTYGNLCAMEADGATFIHQGACGAPAGRPPTISSFSGPTTLDVDQMGTWTIQASDPENGQLTYSITWGDEVIAPAPMATFAARETFVQTTTFTHSYSATGTYTISIVVRDSSGQEARSTTTVRIGESPTYCTLEYNPVCGQKTTCPACYYSQPACLAPCRVEYKTYSNKCFMGADGATFVREGRCEDQPVACTADAMQCPDGSWIGRTGPNCRFVCPN</sequence>
<comment type="caution">
    <text evidence="2">The sequence shown here is derived from an EMBL/GenBank/DDBJ whole genome shotgun (WGS) entry which is preliminary data.</text>
</comment>
<organism evidence="2 3">
    <name type="scientific">Candidatus Kaiserbacteria bacterium RIFCSPHIGHO2_02_FULL_59_21</name>
    <dbReference type="NCBI Taxonomy" id="1798500"/>
    <lineage>
        <taxon>Bacteria</taxon>
        <taxon>Candidatus Kaiseribacteriota</taxon>
    </lineage>
</organism>
<dbReference type="Gene3D" id="3.30.60.30">
    <property type="match status" value="2"/>
</dbReference>
<feature type="domain" description="PKD" evidence="1">
    <location>
        <begin position="232"/>
        <end position="304"/>
    </location>
</feature>
<dbReference type="InterPro" id="IPR036365">
    <property type="entry name" value="PGBD-like_sf"/>
</dbReference>
<dbReference type="Gene3D" id="2.60.40.10">
    <property type="entry name" value="Immunoglobulins"/>
    <property type="match status" value="1"/>
</dbReference>
<dbReference type="STRING" id="1798500.A3C21_02530"/>
<evidence type="ECO:0000259" key="1">
    <source>
        <dbReference type="PROSITE" id="PS50093"/>
    </source>
</evidence>
<dbReference type="PROSITE" id="PS50093">
    <property type="entry name" value="PKD"/>
    <property type="match status" value="1"/>
</dbReference>
<name>A0A1F6E0I0_9BACT</name>
<dbReference type="Pfam" id="PF01471">
    <property type="entry name" value="PG_binding_1"/>
    <property type="match status" value="1"/>
</dbReference>
<dbReference type="InterPro" id="IPR036366">
    <property type="entry name" value="PGBDSf"/>
</dbReference>
<dbReference type="EMBL" id="MFLN01000022">
    <property type="protein sequence ID" value="OGG67205.1"/>
    <property type="molecule type" value="Genomic_DNA"/>
</dbReference>
<evidence type="ECO:0000313" key="2">
    <source>
        <dbReference type="EMBL" id="OGG67205.1"/>
    </source>
</evidence>
<dbReference type="CDD" id="cd00146">
    <property type="entry name" value="PKD"/>
    <property type="match status" value="1"/>
</dbReference>
<dbReference type="InterPro" id="IPR036058">
    <property type="entry name" value="Kazal_dom_sf"/>
</dbReference>
<dbReference type="InterPro" id="IPR035986">
    <property type="entry name" value="PKD_dom_sf"/>
</dbReference>
<dbReference type="InterPro" id="IPR002477">
    <property type="entry name" value="Peptidoglycan-bd-like"/>
</dbReference>
<evidence type="ECO:0000313" key="3">
    <source>
        <dbReference type="Proteomes" id="UP000178572"/>
    </source>
</evidence>
<gene>
    <name evidence="2" type="ORF">A3C21_02530</name>
</gene>